<feature type="region of interest" description="Disordered" evidence="1">
    <location>
        <begin position="118"/>
        <end position="139"/>
    </location>
</feature>
<protein>
    <submittedName>
        <fullName evidence="2">Uncharacterized protein</fullName>
    </submittedName>
</protein>
<feature type="compositionally biased region" description="Basic and acidic residues" evidence="1">
    <location>
        <begin position="41"/>
        <end position="50"/>
    </location>
</feature>
<dbReference type="AlphaFoldDB" id="A0A2P5Y8A8"/>
<evidence type="ECO:0000313" key="2">
    <source>
        <dbReference type="EMBL" id="PPS11823.1"/>
    </source>
</evidence>
<accession>A0A2P5Y8A8</accession>
<feature type="compositionally biased region" description="Basic and acidic residues" evidence="1">
    <location>
        <begin position="62"/>
        <end position="96"/>
    </location>
</feature>
<evidence type="ECO:0000313" key="3">
    <source>
        <dbReference type="Proteomes" id="UP000239757"/>
    </source>
</evidence>
<evidence type="ECO:0000256" key="1">
    <source>
        <dbReference type="SAM" id="MobiDB-lite"/>
    </source>
</evidence>
<gene>
    <name evidence="2" type="ORF">GOBAR_AA08822</name>
</gene>
<organism evidence="2 3">
    <name type="scientific">Gossypium barbadense</name>
    <name type="common">Sea Island cotton</name>
    <name type="synonym">Hibiscus barbadensis</name>
    <dbReference type="NCBI Taxonomy" id="3634"/>
    <lineage>
        <taxon>Eukaryota</taxon>
        <taxon>Viridiplantae</taxon>
        <taxon>Streptophyta</taxon>
        <taxon>Embryophyta</taxon>
        <taxon>Tracheophyta</taxon>
        <taxon>Spermatophyta</taxon>
        <taxon>Magnoliopsida</taxon>
        <taxon>eudicotyledons</taxon>
        <taxon>Gunneridae</taxon>
        <taxon>Pentapetalae</taxon>
        <taxon>rosids</taxon>
        <taxon>malvids</taxon>
        <taxon>Malvales</taxon>
        <taxon>Malvaceae</taxon>
        <taxon>Malvoideae</taxon>
        <taxon>Gossypium</taxon>
    </lineage>
</organism>
<name>A0A2P5Y8A8_GOSBA</name>
<proteinExistence type="predicted"/>
<reference evidence="2 3" key="1">
    <citation type="submission" date="2015-01" db="EMBL/GenBank/DDBJ databases">
        <title>Genome of allotetraploid Gossypium barbadense reveals genomic plasticity and fiber elongation in cotton evolution.</title>
        <authorList>
            <person name="Chen X."/>
            <person name="Liu X."/>
            <person name="Zhao B."/>
            <person name="Zheng H."/>
            <person name="Hu Y."/>
            <person name="Lu G."/>
            <person name="Yang C."/>
            <person name="Chen J."/>
            <person name="Shan C."/>
            <person name="Zhang L."/>
            <person name="Zhou Y."/>
            <person name="Wang L."/>
            <person name="Guo W."/>
            <person name="Bai Y."/>
            <person name="Ruan J."/>
            <person name="Shangguan X."/>
            <person name="Mao Y."/>
            <person name="Jiang J."/>
            <person name="Zhu Y."/>
            <person name="Lei J."/>
            <person name="Kang H."/>
            <person name="Chen S."/>
            <person name="He X."/>
            <person name="Wang R."/>
            <person name="Wang Y."/>
            <person name="Chen J."/>
            <person name="Wang L."/>
            <person name="Yu S."/>
            <person name="Wang B."/>
            <person name="Wei J."/>
            <person name="Song S."/>
            <person name="Lu X."/>
            <person name="Gao Z."/>
            <person name="Gu W."/>
            <person name="Deng X."/>
            <person name="Ma D."/>
            <person name="Wang S."/>
            <person name="Liang W."/>
            <person name="Fang L."/>
            <person name="Cai C."/>
            <person name="Zhu X."/>
            <person name="Zhou B."/>
            <person name="Zhang Y."/>
            <person name="Chen Z."/>
            <person name="Xu S."/>
            <person name="Zhu R."/>
            <person name="Wang S."/>
            <person name="Zhang T."/>
            <person name="Zhao G."/>
        </authorList>
    </citation>
    <scope>NUCLEOTIDE SEQUENCE [LARGE SCALE GENOMIC DNA]</scope>
    <source>
        <strain evidence="3">cv. Xinhai21</strain>
        <tissue evidence="2">Leaf</tissue>
    </source>
</reference>
<dbReference type="EMBL" id="KZ663549">
    <property type="protein sequence ID" value="PPS11823.1"/>
    <property type="molecule type" value="Genomic_DNA"/>
</dbReference>
<feature type="region of interest" description="Disordered" evidence="1">
    <location>
        <begin position="1"/>
        <end position="96"/>
    </location>
</feature>
<dbReference type="Proteomes" id="UP000239757">
    <property type="component" value="Unassembled WGS sequence"/>
</dbReference>
<sequence>MLGANPKNKREAHAQRAVEGNAKATDTTRCRRTTRAVRCGTRPESRRTKANETPPLPSYGDQSRRLSDDAERRLQDVELSGRTRERRFDQEGVRSKRVETSADSVVFFSSQFLEFSRYPGFTPPVPRRGSKIPEARKRI</sequence>